<dbReference type="Gramene" id="PRQ56472">
    <property type="protein sequence ID" value="PRQ56472"/>
    <property type="gene ID" value="RchiOBHm_Chr1g0336791"/>
</dbReference>
<evidence type="ECO:0000313" key="2">
    <source>
        <dbReference type="Proteomes" id="UP000238479"/>
    </source>
</evidence>
<dbReference type="SUPFAM" id="SSF50978">
    <property type="entry name" value="WD40 repeat-like"/>
    <property type="match status" value="1"/>
</dbReference>
<evidence type="ECO:0000313" key="1">
    <source>
        <dbReference type="EMBL" id="PRQ56472.1"/>
    </source>
</evidence>
<proteinExistence type="predicted"/>
<gene>
    <name evidence="1" type="ORF">RchiOBHm_Chr1g0336791</name>
</gene>
<accession>A0A2P6SCR9</accession>
<dbReference type="STRING" id="74649.A0A2P6SCR9"/>
<reference evidence="1 2" key="1">
    <citation type="journal article" date="2018" name="Nat. Genet.">
        <title>The Rosa genome provides new insights in the design of modern roses.</title>
        <authorList>
            <person name="Bendahmane M."/>
        </authorList>
    </citation>
    <scope>NUCLEOTIDE SEQUENCE [LARGE SCALE GENOMIC DNA]</scope>
    <source>
        <strain evidence="2">cv. Old Blush</strain>
    </source>
</reference>
<protein>
    <submittedName>
        <fullName evidence="1">Putative transcription factor WD40-like family</fullName>
    </submittedName>
</protein>
<comment type="caution">
    <text evidence="1">The sequence shown here is derived from an EMBL/GenBank/DDBJ whole genome shotgun (WGS) entry which is preliminary data.</text>
</comment>
<name>A0A2P6SCR9_ROSCH</name>
<dbReference type="Proteomes" id="UP000238479">
    <property type="component" value="Chromosome 1"/>
</dbReference>
<dbReference type="InterPro" id="IPR036322">
    <property type="entry name" value="WD40_repeat_dom_sf"/>
</dbReference>
<organism evidence="1 2">
    <name type="scientific">Rosa chinensis</name>
    <name type="common">China rose</name>
    <dbReference type="NCBI Taxonomy" id="74649"/>
    <lineage>
        <taxon>Eukaryota</taxon>
        <taxon>Viridiplantae</taxon>
        <taxon>Streptophyta</taxon>
        <taxon>Embryophyta</taxon>
        <taxon>Tracheophyta</taxon>
        <taxon>Spermatophyta</taxon>
        <taxon>Magnoliopsida</taxon>
        <taxon>eudicotyledons</taxon>
        <taxon>Gunneridae</taxon>
        <taxon>Pentapetalae</taxon>
        <taxon>rosids</taxon>
        <taxon>fabids</taxon>
        <taxon>Rosales</taxon>
        <taxon>Rosaceae</taxon>
        <taxon>Rosoideae</taxon>
        <taxon>Rosoideae incertae sedis</taxon>
        <taxon>Rosa</taxon>
    </lineage>
</organism>
<dbReference type="AlphaFoldDB" id="A0A2P6SCR9"/>
<sequence length="104" mass="11551">MLVDKLTASPTQEANQDPALCRLDFTPSSRYMMVGGHKGHLAIVDMKQMSLIKEFQGDSSCMMRRCLLQPGKSIKPFSVIHYWPEVDIIKVSVLLTGCPSNSHG</sequence>
<dbReference type="EMBL" id="PDCK01000039">
    <property type="protein sequence ID" value="PRQ56472.1"/>
    <property type="molecule type" value="Genomic_DNA"/>
</dbReference>
<keyword evidence="2" id="KW-1185">Reference proteome</keyword>